<dbReference type="CDD" id="cd01335">
    <property type="entry name" value="Radical_SAM"/>
    <property type="match status" value="1"/>
</dbReference>
<gene>
    <name evidence="7" type="ORF">HMPREF9451_00418</name>
</gene>
<dbReference type="Pfam" id="PF04055">
    <property type="entry name" value="Radical_SAM"/>
    <property type="match status" value="1"/>
</dbReference>
<dbReference type="AlphaFoldDB" id="K0YYS9"/>
<evidence type="ECO:0000259" key="6">
    <source>
        <dbReference type="Pfam" id="PF04055"/>
    </source>
</evidence>
<comment type="cofactor">
    <cofactor evidence="5">
        <name>[4Fe-4S] cluster</name>
        <dbReference type="ChEBI" id="CHEBI:49883"/>
    </cofactor>
    <text evidence="5">Binds 1 [4Fe-4S] cluster. The cluster is coordinated with 3 cysteines and an exchangeable S-adenosyl-L-methionine.</text>
</comment>
<keyword evidence="4 5" id="KW-0411">Iron-sulfur</keyword>
<dbReference type="InterPro" id="IPR016431">
    <property type="entry name" value="Pyrv-formate_lyase-activ_prd"/>
</dbReference>
<dbReference type="GO" id="GO:0051536">
    <property type="term" value="F:iron-sulfur cluster binding"/>
    <property type="evidence" value="ECO:0007669"/>
    <property type="project" value="UniProtKB-KW"/>
</dbReference>
<dbReference type="GO" id="GO:0003824">
    <property type="term" value="F:catalytic activity"/>
    <property type="evidence" value="ECO:0007669"/>
    <property type="project" value="InterPro"/>
</dbReference>
<evidence type="ECO:0000256" key="4">
    <source>
        <dbReference type="ARBA" id="ARBA00023014"/>
    </source>
</evidence>
<dbReference type="InterPro" id="IPR007197">
    <property type="entry name" value="rSAM"/>
</dbReference>
<evidence type="ECO:0000256" key="5">
    <source>
        <dbReference type="PIRSR" id="PIRSR004869-50"/>
    </source>
</evidence>
<feature type="binding site" evidence="5">
    <location>
        <position position="67"/>
    </location>
    <ligand>
        <name>[4Fe-4S] cluster</name>
        <dbReference type="ChEBI" id="CHEBI:49883"/>
        <note>4Fe-4S-S-AdoMet</note>
    </ligand>
</feature>
<keyword evidence="2 5" id="KW-0479">Metal-binding</keyword>
<keyword evidence="1 5" id="KW-0949">S-adenosyl-L-methionine</keyword>
<dbReference type="InParanoid" id="K0YYS9"/>
<evidence type="ECO:0000256" key="3">
    <source>
        <dbReference type="ARBA" id="ARBA00023004"/>
    </source>
</evidence>
<dbReference type="HOGENOM" id="CLU_062674_0_1_11"/>
<dbReference type="Gene3D" id="3.20.20.70">
    <property type="entry name" value="Aldolase class I"/>
    <property type="match status" value="1"/>
</dbReference>
<dbReference type="SFLD" id="SFLDG01099">
    <property type="entry name" value="Uncharacterised_Radical_SAM_Su"/>
    <property type="match status" value="1"/>
</dbReference>
<dbReference type="PANTHER" id="PTHR43075:SF1">
    <property type="entry name" value="FORMATE LYASE ACTIVATING ENZYME, PUTATIVE (AFU_ORTHOLOGUE AFUA_2G15630)-RELATED"/>
    <property type="match status" value="1"/>
</dbReference>
<dbReference type="PANTHER" id="PTHR43075">
    <property type="entry name" value="FORMATE LYASE ACTIVATING ENZYME, PUTATIVE (AFU_ORTHOLOGUE AFUA_2G15630)-RELATED"/>
    <property type="match status" value="1"/>
</dbReference>
<dbReference type="SUPFAM" id="SSF102114">
    <property type="entry name" value="Radical SAM enzymes"/>
    <property type="match status" value="1"/>
</dbReference>
<accession>K0YYS9</accession>
<feature type="binding site" evidence="5">
    <location>
        <position position="63"/>
    </location>
    <ligand>
        <name>[4Fe-4S] cluster</name>
        <dbReference type="ChEBI" id="CHEBI:49883"/>
        <note>4Fe-4S-S-AdoMet</note>
    </ligand>
</feature>
<dbReference type="Proteomes" id="UP000006069">
    <property type="component" value="Unassembled WGS sequence"/>
</dbReference>
<dbReference type="InterPro" id="IPR040085">
    <property type="entry name" value="MJ0674-like"/>
</dbReference>
<comment type="caution">
    <text evidence="7">The sequence shown here is derived from an EMBL/GenBank/DDBJ whole genome shotgun (WGS) entry which is preliminary data.</text>
</comment>
<proteinExistence type="predicted"/>
<evidence type="ECO:0000256" key="1">
    <source>
        <dbReference type="ARBA" id="ARBA00022691"/>
    </source>
</evidence>
<dbReference type="GO" id="GO:0046872">
    <property type="term" value="F:metal ion binding"/>
    <property type="evidence" value="ECO:0007669"/>
    <property type="project" value="UniProtKB-KW"/>
</dbReference>
<evidence type="ECO:0000313" key="8">
    <source>
        <dbReference type="Proteomes" id="UP000006069"/>
    </source>
</evidence>
<evidence type="ECO:0000313" key="7">
    <source>
        <dbReference type="EMBL" id="EJZ84814.1"/>
    </source>
</evidence>
<feature type="domain" description="Radical SAM core" evidence="6">
    <location>
        <begin position="58"/>
        <end position="214"/>
    </location>
</feature>
<dbReference type="PIRSF" id="PIRSF004869">
    <property type="entry name" value="PflX_prd"/>
    <property type="match status" value="1"/>
</dbReference>
<dbReference type="InterPro" id="IPR013785">
    <property type="entry name" value="Aldolase_TIM"/>
</dbReference>
<organism evidence="7 8">
    <name type="scientific">Slackia piriformis YIT 12062</name>
    <dbReference type="NCBI Taxonomy" id="742818"/>
    <lineage>
        <taxon>Bacteria</taxon>
        <taxon>Bacillati</taxon>
        <taxon>Actinomycetota</taxon>
        <taxon>Coriobacteriia</taxon>
        <taxon>Eggerthellales</taxon>
        <taxon>Eggerthellaceae</taxon>
        <taxon>Slackia</taxon>
    </lineage>
</organism>
<dbReference type="RefSeq" id="WP_009138653.1">
    <property type="nucleotide sequence ID" value="NZ_JH815198.1"/>
</dbReference>
<dbReference type="EMBL" id="ADMD01000001">
    <property type="protein sequence ID" value="EJZ84814.1"/>
    <property type="molecule type" value="Genomic_DNA"/>
</dbReference>
<protein>
    <recommendedName>
        <fullName evidence="6">Radical SAM core domain-containing protein</fullName>
    </recommendedName>
</protein>
<keyword evidence="3 5" id="KW-0408">Iron</keyword>
<evidence type="ECO:0000256" key="2">
    <source>
        <dbReference type="ARBA" id="ARBA00022723"/>
    </source>
</evidence>
<keyword evidence="8" id="KW-1185">Reference proteome</keyword>
<sequence>MFEDFLARCELCPRRCGADRAAGRRGVCGAADELRVARAALHFWEEPPISGEAGSGTVFFSNCPLHCVYCQNACIANGRAGADVSVARLARIFLELQGKGALNINLVTATHYAPHVLEALRQARAQGLRLPVVWNTSGYETVETVRLVAPYVQTFLTDFRYTDPETARAYSHAPDYPHVARAALDEMVRGDADVIVRILALPGHIDEAKDAVRYLYETYGDRVVLSMMSQYTPAGSHPEHPELDRRVSLEEFEELLDFADAIGCDEYFWQEGDAAQESFIPDFYSLEGVLGPE</sequence>
<dbReference type="PATRIC" id="fig|742818.3.peg.464"/>
<feature type="binding site" evidence="5">
    <location>
        <position position="70"/>
    </location>
    <ligand>
        <name>[4Fe-4S] cluster</name>
        <dbReference type="ChEBI" id="CHEBI:49883"/>
        <note>4Fe-4S-S-AdoMet</note>
    </ligand>
</feature>
<dbReference type="eggNOG" id="COG1313">
    <property type="taxonomic scope" value="Bacteria"/>
</dbReference>
<dbReference type="InterPro" id="IPR058240">
    <property type="entry name" value="rSAM_sf"/>
</dbReference>
<reference evidence="7 8" key="1">
    <citation type="submission" date="2012-08" db="EMBL/GenBank/DDBJ databases">
        <title>The Genome Sequence of Slackia piriformis YIT 12062.</title>
        <authorList>
            <consortium name="The Broad Institute Genome Sequencing Platform"/>
            <person name="Earl A."/>
            <person name="Ward D."/>
            <person name="Feldgarden M."/>
            <person name="Gevers D."/>
            <person name="Morotomi M."/>
            <person name="Walker B."/>
            <person name="Young S.K."/>
            <person name="Zeng Q."/>
            <person name="Gargeya S."/>
            <person name="Fitzgerald M."/>
            <person name="Haas B."/>
            <person name="Abouelleil A."/>
            <person name="Alvarado L."/>
            <person name="Arachchi H.M."/>
            <person name="Berlin A.M."/>
            <person name="Chapman S.B."/>
            <person name="Goldberg J."/>
            <person name="Griggs A."/>
            <person name="Gujja S."/>
            <person name="Hansen M."/>
            <person name="Howarth C."/>
            <person name="Imamovic A."/>
            <person name="Larimer J."/>
            <person name="McCowen C."/>
            <person name="Montmayeur A."/>
            <person name="Murphy C."/>
            <person name="Neiman D."/>
            <person name="Pearson M."/>
            <person name="Priest M."/>
            <person name="Roberts A."/>
            <person name="Saif S."/>
            <person name="Shea T."/>
            <person name="Sisk P."/>
            <person name="Sykes S."/>
            <person name="Wortman J."/>
            <person name="Nusbaum C."/>
            <person name="Birren B."/>
        </authorList>
    </citation>
    <scope>NUCLEOTIDE SEQUENCE [LARGE SCALE GENOMIC DNA]</scope>
    <source>
        <strain evidence="7 8">YIT 12062</strain>
    </source>
</reference>
<name>K0YYS9_9ACTN</name>
<dbReference type="SFLD" id="SFLDS00029">
    <property type="entry name" value="Radical_SAM"/>
    <property type="match status" value="1"/>
</dbReference>